<dbReference type="InterPro" id="IPR001875">
    <property type="entry name" value="DED_dom"/>
</dbReference>
<evidence type="ECO:0000256" key="6">
    <source>
        <dbReference type="ARBA" id="ARBA00022833"/>
    </source>
</evidence>
<evidence type="ECO:0000256" key="3">
    <source>
        <dbReference type="ARBA" id="ARBA00022490"/>
    </source>
</evidence>
<evidence type="ECO:0000256" key="11">
    <source>
        <dbReference type="ARBA" id="ARBA00023273"/>
    </source>
</evidence>
<dbReference type="SMART" id="SM00184">
    <property type="entry name" value="RING"/>
    <property type="match status" value="1"/>
</dbReference>
<gene>
    <name evidence="16" type="ORF">PACLA_8A024154</name>
</gene>
<accession>A0A7D9HN06</accession>
<keyword evidence="15" id="KW-0812">Transmembrane</keyword>
<evidence type="ECO:0000256" key="14">
    <source>
        <dbReference type="SAM" id="MobiDB-lite"/>
    </source>
</evidence>
<evidence type="ECO:0000313" key="16">
    <source>
        <dbReference type="EMBL" id="CAB3988939.1"/>
    </source>
</evidence>
<dbReference type="SUPFAM" id="SSF161245">
    <property type="entry name" value="Zinc hairpin stack"/>
    <property type="match status" value="1"/>
</dbReference>
<keyword evidence="4" id="KW-0479">Metal-binding</keyword>
<name>A0A7D9HN06_PARCT</name>
<feature type="compositionally biased region" description="Basic residues" evidence="14">
    <location>
        <begin position="598"/>
        <end position="607"/>
    </location>
</feature>
<dbReference type="GO" id="GO:0016567">
    <property type="term" value="P:protein ubiquitination"/>
    <property type="evidence" value="ECO:0007669"/>
    <property type="project" value="TreeGrafter"/>
</dbReference>
<dbReference type="Pfam" id="PF05914">
    <property type="entry name" value="RIB43A"/>
    <property type="match status" value="1"/>
</dbReference>
<dbReference type="PROSITE" id="PS51270">
    <property type="entry name" value="ZF_CTCHY"/>
    <property type="match status" value="1"/>
</dbReference>
<dbReference type="Gene3D" id="3.30.40.10">
    <property type="entry name" value="Zinc/RING finger domain, C3HC4 (zinc finger)"/>
    <property type="match status" value="1"/>
</dbReference>
<dbReference type="Gene3D" id="1.10.533.10">
    <property type="entry name" value="Death Domain, Fas"/>
    <property type="match status" value="1"/>
</dbReference>
<comment type="similarity">
    <text evidence="2">Belongs to the RIB43A family.</text>
</comment>
<dbReference type="InterPro" id="IPR008913">
    <property type="entry name" value="Znf_CHY"/>
</dbReference>
<evidence type="ECO:0000256" key="15">
    <source>
        <dbReference type="SAM" id="Phobius"/>
    </source>
</evidence>
<keyword evidence="9" id="KW-0969">Cilium</keyword>
<evidence type="ECO:0000256" key="7">
    <source>
        <dbReference type="ARBA" id="ARBA00022846"/>
    </source>
</evidence>
<evidence type="ECO:0000256" key="13">
    <source>
        <dbReference type="SAM" id="Coils"/>
    </source>
</evidence>
<keyword evidence="5" id="KW-0863">Zinc-finger</keyword>
<dbReference type="SUPFAM" id="SSF161219">
    <property type="entry name" value="CHY zinc finger-like"/>
    <property type="match status" value="1"/>
</dbReference>
<feature type="region of interest" description="Disordered" evidence="14">
    <location>
        <begin position="839"/>
        <end position="864"/>
    </location>
</feature>
<evidence type="ECO:0000313" key="17">
    <source>
        <dbReference type="Proteomes" id="UP001152795"/>
    </source>
</evidence>
<evidence type="ECO:0000256" key="5">
    <source>
        <dbReference type="ARBA" id="ARBA00022771"/>
    </source>
</evidence>
<reference evidence="16" key="1">
    <citation type="submission" date="2020-04" db="EMBL/GenBank/DDBJ databases">
        <authorList>
            <person name="Alioto T."/>
            <person name="Alioto T."/>
            <person name="Gomez Garrido J."/>
        </authorList>
    </citation>
    <scope>NUCLEOTIDE SEQUENCE</scope>
    <source>
        <strain evidence="16">A484AB</strain>
    </source>
</reference>
<dbReference type="Pfam" id="PF05495">
    <property type="entry name" value="zf-CHY"/>
    <property type="match status" value="1"/>
</dbReference>
<feature type="coiled-coil region" evidence="13">
    <location>
        <begin position="141"/>
        <end position="207"/>
    </location>
</feature>
<keyword evidence="11" id="KW-0966">Cell projection</keyword>
<feature type="compositionally biased region" description="Basic and acidic residues" evidence="14">
    <location>
        <begin position="910"/>
        <end position="930"/>
    </location>
</feature>
<keyword evidence="15" id="KW-1133">Transmembrane helix</keyword>
<keyword evidence="8 13" id="KW-0175">Coiled coil</keyword>
<keyword evidence="7" id="KW-0282">Flagellum</keyword>
<dbReference type="PROSITE" id="PS50168">
    <property type="entry name" value="DED"/>
    <property type="match status" value="1"/>
</dbReference>
<feature type="compositionally biased region" description="Basic and acidic residues" evidence="14">
    <location>
        <begin position="839"/>
        <end position="862"/>
    </location>
</feature>
<feature type="compositionally biased region" description="Polar residues" evidence="14">
    <location>
        <begin position="619"/>
        <end position="632"/>
    </location>
</feature>
<keyword evidence="6" id="KW-0862">Zinc</keyword>
<evidence type="ECO:0000256" key="9">
    <source>
        <dbReference type="ARBA" id="ARBA00023069"/>
    </source>
</evidence>
<dbReference type="PANTHER" id="PTHR21319:SF53">
    <property type="entry name" value="RING FINGER AND CHY ZINC FINGER DOMAIN-CONTAINING PROTEIN 1"/>
    <property type="match status" value="1"/>
</dbReference>
<dbReference type="EMBL" id="CACRXK020001409">
    <property type="protein sequence ID" value="CAB3988939.1"/>
    <property type="molecule type" value="Genomic_DNA"/>
</dbReference>
<dbReference type="PROSITE" id="PS51266">
    <property type="entry name" value="ZF_CHY"/>
    <property type="match status" value="1"/>
</dbReference>
<protein>
    <submittedName>
        <fullName evidence="16">RING finger and CHY zinc finger domain-containing 1-like</fullName>
    </submittedName>
</protein>
<dbReference type="InterPro" id="IPR037274">
    <property type="entry name" value="Znf_CHY_sf"/>
</dbReference>
<comment type="caution">
    <text evidence="16">The sequence shown here is derived from an EMBL/GenBank/DDBJ whole genome shotgun (WGS) entry which is preliminary data.</text>
</comment>
<comment type="subcellular location">
    <subcellularLocation>
        <location evidence="1">Cytoplasm</location>
        <location evidence="1">Cytoskeleton</location>
        <location evidence="1">Flagellum axoneme</location>
    </subcellularLocation>
</comment>
<feature type="region of interest" description="Disordered" evidence="14">
    <location>
        <begin position="303"/>
        <end position="336"/>
    </location>
</feature>
<dbReference type="OrthoDB" id="411372at2759"/>
<dbReference type="GO" id="GO:0008270">
    <property type="term" value="F:zinc ion binding"/>
    <property type="evidence" value="ECO:0007669"/>
    <property type="project" value="UniProtKB-KW"/>
</dbReference>
<proteinExistence type="inferred from homology"/>
<dbReference type="SUPFAM" id="SSF57850">
    <property type="entry name" value="RING/U-box"/>
    <property type="match status" value="1"/>
</dbReference>
<dbReference type="SUPFAM" id="SSF47986">
    <property type="entry name" value="DEATH domain"/>
    <property type="match status" value="1"/>
</dbReference>
<evidence type="ECO:0000256" key="2">
    <source>
        <dbReference type="ARBA" id="ARBA00006875"/>
    </source>
</evidence>
<dbReference type="Proteomes" id="UP001152795">
    <property type="component" value="Unassembled WGS sequence"/>
</dbReference>
<keyword evidence="10" id="KW-0206">Cytoskeleton</keyword>
<evidence type="ECO:0000256" key="10">
    <source>
        <dbReference type="ARBA" id="ARBA00023212"/>
    </source>
</evidence>
<feature type="transmembrane region" description="Helical" evidence="15">
    <location>
        <begin position="89"/>
        <end position="111"/>
    </location>
</feature>
<evidence type="ECO:0000256" key="8">
    <source>
        <dbReference type="ARBA" id="ARBA00023054"/>
    </source>
</evidence>
<dbReference type="CDD" id="cd16448">
    <property type="entry name" value="RING-H2"/>
    <property type="match status" value="1"/>
</dbReference>
<dbReference type="InterPro" id="IPR011029">
    <property type="entry name" value="DEATH-like_dom_sf"/>
</dbReference>
<dbReference type="GO" id="GO:0061630">
    <property type="term" value="F:ubiquitin protein ligase activity"/>
    <property type="evidence" value="ECO:0007669"/>
    <property type="project" value="TreeGrafter"/>
</dbReference>
<dbReference type="InterPro" id="IPR001841">
    <property type="entry name" value="Znf_RING"/>
</dbReference>
<dbReference type="AlphaFoldDB" id="A0A7D9HN06"/>
<keyword evidence="3" id="KW-0963">Cytoplasm</keyword>
<evidence type="ECO:0000256" key="1">
    <source>
        <dbReference type="ARBA" id="ARBA00004611"/>
    </source>
</evidence>
<dbReference type="InterPro" id="IPR013083">
    <property type="entry name" value="Znf_RING/FYVE/PHD"/>
</dbReference>
<feature type="compositionally biased region" description="Polar residues" evidence="14">
    <location>
        <begin position="305"/>
        <end position="332"/>
    </location>
</feature>
<feature type="region of interest" description="Disordered" evidence="14">
    <location>
        <begin position="910"/>
        <end position="958"/>
    </location>
</feature>
<organism evidence="16 17">
    <name type="scientific">Paramuricea clavata</name>
    <name type="common">Red gorgonian</name>
    <name type="synonym">Violescent sea-whip</name>
    <dbReference type="NCBI Taxonomy" id="317549"/>
    <lineage>
        <taxon>Eukaryota</taxon>
        <taxon>Metazoa</taxon>
        <taxon>Cnidaria</taxon>
        <taxon>Anthozoa</taxon>
        <taxon>Octocorallia</taxon>
        <taxon>Malacalcyonacea</taxon>
        <taxon>Plexauridae</taxon>
        <taxon>Paramuricea</taxon>
    </lineage>
</organism>
<keyword evidence="15" id="KW-0472">Membrane</keyword>
<dbReference type="Pfam" id="PF13639">
    <property type="entry name" value="zf-RING_2"/>
    <property type="match status" value="1"/>
</dbReference>
<evidence type="ECO:0000256" key="4">
    <source>
        <dbReference type="ARBA" id="ARBA00022723"/>
    </source>
</evidence>
<keyword evidence="17" id="KW-1185">Reference proteome</keyword>
<dbReference type="InterPro" id="IPR008805">
    <property type="entry name" value="RIB43A"/>
</dbReference>
<sequence>MNQAQFTMEYVHVDNHGTNNRRKKKGNSTNKGQRFQFPATNSALQLNYVDFRAFYLKYIPLQHYVNVLHRLIIANIVAQQVYHIMEIHVFYFLSAFDHITGLMYVGTIFLWTQTKTLDIDIMFDEHSERLNNEVKNNNQMIAEEDVALQQQLREKDELIKEMKIECERLKIENRKRFEEKLLLENKLQQLKERLAKLEKDYEDTLLEFGRLSFESDSKTNKAKKPEKFQEIFPQKQSASLFLNMEGNLSSDSSPRSTGIFSDVQPNIVQSEGEKKPLPALSLPPPSGEQSVGADGELVELGACPNQDSHVRPNNVSNTTNESIDVSPDSTPFPTEVHERSNAVPLGLIDEPSSSVTAHVYNAYKLLLLTISDMLLYSDIIQLKEWANEKFSVESNLSPAKVILQLDQKGVINASDVGQLRVFFESITRFDLVYLIDEFYNGDYDKLRKLINQRKSINISHERVANLNRVHSSRVLLPHNNTPRSPLKSNTVNRVSNVEVFEQPSTADENNGVSIVRNRQRTENGHSNFASTNVATISGNRFSTHENSEDIPDCPRPAVNSTRGNPGGEDRVSTNDAPVTTRMINGKRMSNSGQPSSQRRPKSRKPSSQRRPESRQPSSHDAQNPPAQYNGPSQRHPDDHFHGPRNGDIQDNWLCNHYKRRCLVKFECCNKYWPCHRCHNNESTCGRKKLKSRDTTMVKCVECGREQQFGENGQFCVSCNTQFANFYCGLCKHLTGNDDHPYHCDKCGICRIHGDRSFHCDVCGICLDVQLRGNHKCRPDSAHDECGICLEDAFTGCQILPCSHKVHKECANRMIQNGITRCPICRESFAHKLERRPVDLDGLKHQAAERQEREETEKQREDAFANQAKRHDKICVLLEKRQENDVRELNKSLNDYRNTFQRKEDTREFDLNDPDLLKNDKPARISDDDPRLGVSSLQKFSGEDLNSKGRKKLQQEQVR</sequence>
<evidence type="ECO:0000256" key="12">
    <source>
        <dbReference type="ARBA" id="ARBA00046435"/>
    </source>
</evidence>
<dbReference type="GO" id="GO:0006511">
    <property type="term" value="P:ubiquitin-dependent protein catabolic process"/>
    <property type="evidence" value="ECO:0007669"/>
    <property type="project" value="TreeGrafter"/>
</dbReference>
<feature type="region of interest" description="Disordered" evidence="14">
    <location>
        <begin position="542"/>
        <end position="644"/>
    </location>
</feature>
<dbReference type="InterPro" id="IPR037275">
    <property type="entry name" value="Znf_CTCHY_sf"/>
</dbReference>
<dbReference type="PANTHER" id="PTHR21319">
    <property type="entry name" value="RING FINGER AND CHY ZINC FINGER DOMAIN-CONTAINING PROTEIN 1"/>
    <property type="match status" value="1"/>
</dbReference>
<dbReference type="PROSITE" id="PS50089">
    <property type="entry name" value="ZF_RING_2"/>
    <property type="match status" value="1"/>
</dbReference>
<dbReference type="GO" id="GO:0005634">
    <property type="term" value="C:nucleus"/>
    <property type="evidence" value="ECO:0007669"/>
    <property type="project" value="TreeGrafter"/>
</dbReference>
<comment type="subunit">
    <text evidence="12">Microtubule inner protein component of sperm flagellar doublet microtubules.</text>
</comment>
<dbReference type="GO" id="GO:0042981">
    <property type="term" value="P:regulation of apoptotic process"/>
    <property type="evidence" value="ECO:0007669"/>
    <property type="project" value="InterPro"/>
</dbReference>
<dbReference type="InterPro" id="IPR017921">
    <property type="entry name" value="Znf_CTCHY"/>
</dbReference>